<evidence type="ECO:0008006" key="3">
    <source>
        <dbReference type="Google" id="ProtNLM"/>
    </source>
</evidence>
<dbReference type="GO" id="GO:0003676">
    <property type="term" value="F:nucleic acid binding"/>
    <property type="evidence" value="ECO:0007669"/>
    <property type="project" value="InterPro"/>
</dbReference>
<protein>
    <recommendedName>
        <fullName evidence="3">Transposase</fullName>
    </recommendedName>
</protein>
<proteinExistence type="predicted"/>
<reference evidence="1 2" key="1">
    <citation type="submission" date="2024-04" db="EMBL/GenBank/DDBJ databases">
        <authorList>
            <person name="Rising A."/>
            <person name="Reimegard J."/>
            <person name="Sonavane S."/>
            <person name="Akerstrom W."/>
            <person name="Nylinder S."/>
            <person name="Hedman E."/>
            <person name="Kallberg Y."/>
        </authorList>
    </citation>
    <scope>NUCLEOTIDE SEQUENCE [LARGE SCALE GENOMIC DNA]</scope>
</reference>
<dbReference type="InterPro" id="IPR036397">
    <property type="entry name" value="RNaseH_sf"/>
</dbReference>
<dbReference type="AlphaFoldDB" id="A0AAV2BPN7"/>
<keyword evidence="2" id="KW-1185">Reference proteome</keyword>
<name>A0AAV2BPN7_9ARAC</name>
<organism evidence="1 2">
    <name type="scientific">Larinioides sclopetarius</name>
    <dbReference type="NCBI Taxonomy" id="280406"/>
    <lineage>
        <taxon>Eukaryota</taxon>
        <taxon>Metazoa</taxon>
        <taxon>Ecdysozoa</taxon>
        <taxon>Arthropoda</taxon>
        <taxon>Chelicerata</taxon>
        <taxon>Arachnida</taxon>
        <taxon>Araneae</taxon>
        <taxon>Araneomorphae</taxon>
        <taxon>Entelegynae</taxon>
        <taxon>Araneoidea</taxon>
        <taxon>Araneidae</taxon>
        <taxon>Larinioides</taxon>
    </lineage>
</organism>
<accession>A0AAV2BPN7</accession>
<dbReference type="EMBL" id="CAXIEN010000457">
    <property type="protein sequence ID" value="CAL1298246.1"/>
    <property type="molecule type" value="Genomic_DNA"/>
</dbReference>
<dbReference type="Proteomes" id="UP001497382">
    <property type="component" value="Unassembled WGS sequence"/>
</dbReference>
<dbReference type="Gene3D" id="3.30.420.10">
    <property type="entry name" value="Ribonuclease H-like superfamily/Ribonuclease H"/>
    <property type="match status" value="1"/>
</dbReference>
<gene>
    <name evidence="1" type="ORF">LARSCL_LOCUS20765</name>
</gene>
<sequence>MVGERLARHHTPVTTVDELWYRVEAARAAIPVHAIQSLFDSMTKSMRAVISRGGGCSGKIMSSEDAETFRCHGCKAHINAPHQIFTNVSSEGWEARFLLHLKSLQKKSFLSLRLQSFLYLLNLMENYALYLFSIHTPNLSIRNVL</sequence>
<evidence type="ECO:0000313" key="1">
    <source>
        <dbReference type="EMBL" id="CAL1298246.1"/>
    </source>
</evidence>
<comment type="caution">
    <text evidence="1">The sequence shown here is derived from an EMBL/GenBank/DDBJ whole genome shotgun (WGS) entry which is preliminary data.</text>
</comment>
<evidence type="ECO:0000313" key="2">
    <source>
        <dbReference type="Proteomes" id="UP001497382"/>
    </source>
</evidence>